<comment type="caution">
    <text evidence="1">The sequence shown here is derived from an EMBL/GenBank/DDBJ whole genome shotgun (WGS) entry which is preliminary data.</text>
</comment>
<keyword evidence="2" id="KW-1185">Reference proteome</keyword>
<accession>A0AA47MJR9</accession>
<dbReference type="Proteomes" id="UP001174136">
    <property type="component" value="Unassembled WGS sequence"/>
</dbReference>
<protein>
    <submittedName>
        <fullName evidence="1">SKI family transcriptional corepressor 1</fullName>
    </submittedName>
</protein>
<evidence type="ECO:0000313" key="2">
    <source>
        <dbReference type="Proteomes" id="UP001174136"/>
    </source>
</evidence>
<name>A0AA47MJR9_MERPO</name>
<organism evidence="1 2">
    <name type="scientific">Merluccius polli</name>
    <name type="common">Benguela hake</name>
    <name type="synonym">Merluccius cadenati</name>
    <dbReference type="NCBI Taxonomy" id="89951"/>
    <lineage>
        <taxon>Eukaryota</taxon>
        <taxon>Metazoa</taxon>
        <taxon>Chordata</taxon>
        <taxon>Craniata</taxon>
        <taxon>Vertebrata</taxon>
        <taxon>Euteleostomi</taxon>
        <taxon>Actinopterygii</taxon>
        <taxon>Neopterygii</taxon>
        <taxon>Teleostei</taxon>
        <taxon>Neoteleostei</taxon>
        <taxon>Acanthomorphata</taxon>
        <taxon>Zeiogadaria</taxon>
        <taxon>Gadariae</taxon>
        <taxon>Gadiformes</taxon>
        <taxon>Gadoidei</taxon>
        <taxon>Merlucciidae</taxon>
        <taxon>Merluccius</taxon>
    </lineage>
</organism>
<evidence type="ECO:0000313" key="1">
    <source>
        <dbReference type="EMBL" id="KAK0141379.1"/>
    </source>
</evidence>
<sequence length="79" mass="8998">MAKDNFQDQMKRELSYREEMVQQLQIVRDADPPPLYRSLHLQPPTAAALAEGTPRSALFKTAKNRGPPQEFIYVSPPIC</sequence>
<dbReference type="EMBL" id="JAOPHQ010003940">
    <property type="protein sequence ID" value="KAK0141379.1"/>
    <property type="molecule type" value="Genomic_DNA"/>
</dbReference>
<gene>
    <name evidence="1" type="primary">SKOR1</name>
    <name evidence="1" type="ORF">N1851_021614</name>
</gene>
<reference evidence="1" key="1">
    <citation type="journal article" date="2023" name="Front. Mar. Sci.">
        <title>A new Merluccius polli reference genome to investigate the effects of global change in West African waters.</title>
        <authorList>
            <person name="Mateo J.L."/>
            <person name="Blanco-Fernandez C."/>
            <person name="Garcia-Vazquez E."/>
            <person name="Machado-Schiaffino G."/>
        </authorList>
    </citation>
    <scope>NUCLEOTIDE SEQUENCE</scope>
    <source>
        <strain evidence="1">C29</strain>
        <tissue evidence="1">Fin</tissue>
    </source>
</reference>
<proteinExistence type="predicted"/>
<dbReference type="AlphaFoldDB" id="A0AA47MJR9"/>